<evidence type="ECO:0008006" key="4">
    <source>
        <dbReference type="Google" id="ProtNLM"/>
    </source>
</evidence>
<evidence type="ECO:0000313" key="3">
    <source>
        <dbReference type="EMBL" id="CAE0756052.1"/>
    </source>
</evidence>
<dbReference type="EMBL" id="HBIZ01014173">
    <property type="protein sequence ID" value="CAE0756051.1"/>
    <property type="molecule type" value="Transcribed_RNA"/>
</dbReference>
<dbReference type="AlphaFoldDB" id="A0A6S9T7E1"/>
<keyword evidence="1" id="KW-0732">Signal</keyword>
<sequence length="515" mass="57685">MTFAELPFLVFLLCCTFASGQSTDDWRSVAAAQSFIHDRFDNNCIITVKASKNIHVYAPGQQLDTSDSAAIVQRLHNTTLLLCKYAAAGSTPVSTAGRYAVVTAGNTIDYLTRKDVILYSSLSKWEALRTKFEYGDKQQLPVFVSLGSLDTLQLKHKSPACPWGLKTKHNSLKVIGLLAVFTFNRDLAGLIYIDGDASILDYNVLPTDYTALSQASPDVIATSNWRTPVLANGGVLMFRNSPGSHRVLALWWAYRCLRHDQPGLWRALIEQMPGGKLPGTNHQDLWLPYHSQPVLHHFAHTHDLIRRESGFQTPWKCDGACGWVYRETGCLKEPLEIPGLLLLPPLPVDANGHRLAALQHYSGYLYRNESAQWICHTDNQGGKLCSPKTLNEERNRLQMLKSSFRLCDHCKIAANILRKYSCKKRGFNTTYLCNCEQVLLPEYEMHEAESKVIAWCRACPADEQKIIIRYNSTRRTGFKKIPTTGVKGKKQAVLFGSSQAGYGKRSGLKSGQKHH</sequence>
<feature type="signal peptide" evidence="1">
    <location>
        <begin position="1"/>
        <end position="20"/>
    </location>
</feature>
<evidence type="ECO:0000256" key="1">
    <source>
        <dbReference type="SAM" id="SignalP"/>
    </source>
</evidence>
<feature type="chain" id="PRO_5036191531" description="Nucleotide-diphospho-sugar transferase domain-containing protein" evidence="1">
    <location>
        <begin position="21"/>
        <end position="515"/>
    </location>
</feature>
<accession>A0A6S9T7E1</accession>
<evidence type="ECO:0000313" key="2">
    <source>
        <dbReference type="EMBL" id="CAE0756051.1"/>
    </source>
</evidence>
<name>A0A6S9T7E1_CHRCT</name>
<dbReference type="EMBL" id="HBIZ01014174">
    <property type="protein sequence ID" value="CAE0756052.1"/>
    <property type="molecule type" value="Transcribed_RNA"/>
</dbReference>
<gene>
    <name evidence="2" type="ORF">PCAR00345_LOCUS8645</name>
    <name evidence="3" type="ORF">PCAR00345_LOCUS8646</name>
</gene>
<organism evidence="3">
    <name type="scientific">Chrysotila carterae</name>
    <name type="common">Marine alga</name>
    <name type="synonym">Syracosphaera carterae</name>
    <dbReference type="NCBI Taxonomy" id="13221"/>
    <lineage>
        <taxon>Eukaryota</taxon>
        <taxon>Haptista</taxon>
        <taxon>Haptophyta</taxon>
        <taxon>Prymnesiophyceae</taxon>
        <taxon>Isochrysidales</taxon>
        <taxon>Isochrysidaceae</taxon>
        <taxon>Chrysotila</taxon>
    </lineage>
</organism>
<proteinExistence type="predicted"/>
<reference evidence="3" key="1">
    <citation type="submission" date="2021-01" db="EMBL/GenBank/DDBJ databases">
        <authorList>
            <person name="Corre E."/>
            <person name="Pelletier E."/>
            <person name="Niang G."/>
            <person name="Scheremetjew M."/>
            <person name="Finn R."/>
            <person name="Kale V."/>
            <person name="Holt S."/>
            <person name="Cochrane G."/>
            <person name="Meng A."/>
            <person name="Brown T."/>
            <person name="Cohen L."/>
        </authorList>
    </citation>
    <scope>NUCLEOTIDE SEQUENCE</scope>
    <source>
        <strain evidence="3">CCMP645</strain>
    </source>
</reference>
<protein>
    <recommendedName>
        <fullName evidence="4">Nucleotide-diphospho-sugar transferase domain-containing protein</fullName>
    </recommendedName>
</protein>